<organism evidence="1 2">
    <name type="scientific">Halocynthiibacter halioticoli</name>
    <dbReference type="NCBI Taxonomy" id="2986804"/>
    <lineage>
        <taxon>Bacteria</taxon>
        <taxon>Pseudomonadati</taxon>
        <taxon>Pseudomonadota</taxon>
        <taxon>Alphaproteobacteria</taxon>
        <taxon>Rhodobacterales</taxon>
        <taxon>Paracoccaceae</taxon>
        <taxon>Halocynthiibacter</taxon>
    </lineage>
</organism>
<keyword evidence="2" id="KW-1185">Reference proteome</keyword>
<dbReference type="Proteomes" id="UP001208041">
    <property type="component" value="Unassembled WGS sequence"/>
</dbReference>
<name>A0AAE3IXA0_9RHOB</name>
<protein>
    <submittedName>
        <fullName evidence="1">Nitrous oxide reductase accessory protein NosL</fullName>
    </submittedName>
</protein>
<gene>
    <name evidence="1" type="ORF">OH136_02500</name>
</gene>
<sequence>MRAAIALASLLALAACKEDSANLELPDPRELTEDAAGHYCQMFILEHEGPKAQVFLAGMDNPLWFSQVRDGLAYLLSPEQDGEVRVLYVNDMALANSWSDPGTNNWINANDAFYVLGSDAIGGMGAPEVVPFAREADAMAFAKTRGGRVAALTDIPVAEVLAPVEFTSADQEPDT</sequence>
<evidence type="ECO:0000313" key="1">
    <source>
        <dbReference type="EMBL" id="MCV6823414.1"/>
    </source>
</evidence>
<dbReference type="Gene3D" id="3.30.70.2050">
    <property type="match status" value="1"/>
</dbReference>
<dbReference type="Pfam" id="PF05573">
    <property type="entry name" value="NosL"/>
    <property type="match status" value="1"/>
</dbReference>
<dbReference type="AlphaFoldDB" id="A0AAE3IXA0"/>
<reference evidence="1" key="1">
    <citation type="submission" date="2022-10" db="EMBL/GenBank/DDBJ databases">
        <authorList>
            <person name="Yue Y."/>
        </authorList>
    </citation>
    <scope>NUCLEOTIDE SEQUENCE</scope>
    <source>
        <strain evidence="1">Z654</strain>
    </source>
</reference>
<dbReference type="PROSITE" id="PS51257">
    <property type="entry name" value="PROKAR_LIPOPROTEIN"/>
    <property type="match status" value="1"/>
</dbReference>
<proteinExistence type="predicted"/>
<dbReference type="Gene3D" id="3.30.70.2060">
    <property type="match status" value="1"/>
</dbReference>
<dbReference type="PANTHER" id="PTHR41247:SF1">
    <property type="entry name" value="HTH-TYPE TRANSCRIPTIONAL REPRESSOR YCNK"/>
    <property type="match status" value="1"/>
</dbReference>
<accession>A0AAE3IXA0</accession>
<dbReference type="EMBL" id="JAOYFC010000001">
    <property type="protein sequence ID" value="MCV6823414.1"/>
    <property type="molecule type" value="Genomic_DNA"/>
</dbReference>
<dbReference type="PANTHER" id="PTHR41247">
    <property type="entry name" value="HTH-TYPE TRANSCRIPTIONAL REPRESSOR YCNK"/>
    <property type="match status" value="1"/>
</dbReference>
<comment type="caution">
    <text evidence="1">The sequence shown here is derived from an EMBL/GenBank/DDBJ whole genome shotgun (WGS) entry which is preliminary data.</text>
</comment>
<dbReference type="RefSeq" id="WP_263952260.1">
    <property type="nucleotide sequence ID" value="NZ_JAOYFC010000001.1"/>
</dbReference>
<dbReference type="InterPro" id="IPR008719">
    <property type="entry name" value="N2O_reductase_NosL"/>
</dbReference>
<dbReference type="SUPFAM" id="SSF160387">
    <property type="entry name" value="NosL/MerB-like"/>
    <property type="match status" value="1"/>
</dbReference>
<evidence type="ECO:0000313" key="2">
    <source>
        <dbReference type="Proteomes" id="UP001208041"/>
    </source>
</evidence>